<sequence length="77" mass="8596">MHNQIIIFDLHADGLVVFIPLYVFIPHFVVHGIIVENTVALFRLRGIVDDALGGIHQVNLPGEAQTPLDEKAQQQDK</sequence>
<evidence type="ECO:0000256" key="1">
    <source>
        <dbReference type="SAM" id="Phobius"/>
    </source>
</evidence>
<accession>A0A645JC07</accession>
<organism evidence="2">
    <name type="scientific">bioreactor metagenome</name>
    <dbReference type="NCBI Taxonomy" id="1076179"/>
    <lineage>
        <taxon>unclassified sequences</taxon>
        <taxon>metagenomes</taxon>
        <taxon>ecological metagenomes</taxon>
    </lineage>
</organism>
<name>A0A645JC07_9ZZZZ</name>
<keyword evidence="1" id="KW-0812">Transmembrane</keyword>
<gene>
    <name evidence="2" type="ORF">SDC9_204767</name>
</gene>
<keyword evidence="1" id="KW-1133">Transmembrane helix</keyword>
<reference evidence="2" key="1">
    <citation type="submission" date="2019-08" db="EMBL/GenBank/DDBJ databases">
        <authorList>
            <person name="Kucharzyk K."/>
            <person name="Murdoch R.W."/>
            <person name="Higgins S."/>
            <person name="Loffler F."/>
        </authorList>
    </citation>
    <scope>NUCLEOTIDE SEQUENCE</scope>
</reference>
<keyword evidence="1" id="KW-0472">Membrane</keyword>
<protein>
    <submittedName>
        <fullName evidence="2">Uncharacterized protein</fullName>
    </submittedName>
</protein>
<comment type="caution">
    <text evidence="2">The sequence shown here is derived from an EMBL/GenBank/DDBJ whole genome shotgun (WGS) entry which is preliminary data.</text>
</comment>
<evidence type="ECO:0000313" key="2">
    <source>
        <dbReference type="EMBL" id="MPN57073.1"/>
    </source>
</evidence>
<feature type="transmembrane region" description="Helical" evidence="1">
    <location>
        <begin position="15"/>
        <end position="35"/>
    </location>
</feature>
<dbReference type="EMBL" id="VSSQ01128178">
    <property type="protein sequence ID" value="MPN57073.1"/>
    <property type="molecule type" value="Genomic_DNA"/>
</dbReference>
<proteinExistence type="predicted"/>
<dbReference type="AlphaFoldDB" id="A0A645JC07"/>